<dbReference type="FunFam" id="3.30.1330.30:FF:000003">
    <property type="entry name" value="60S ribosomal protein L7a"/>
    <property type="match status" value="1"/>
</dbReference>
<comment type="similarity">
    <text evidence="1">Belongs to the eukaryotic ribosomal protein eL8 family.</text>
</comment>
<evidence type="ECO:0000313" key="6">
    <source>
        <dbReference type="Proteomes" id="UP001552299"/>
    </source>
</evidence>
<dbReference type="AlphaFoldDB" id="A0ABD0TVM7"/>
<dbReference type="GO" id="GO:1990904">
    <property type="term" value="C:ribonucleoprotein complex"/>
    <property type="evidence" value="ECO:0007669"/>
    <property type="project" value="UniProtKB-KW"/>
</dbReference>
<dbReference type="InterPro" id="IPR029071">
    <property type="entry name" value="Ubiquitin-like_domsf"/>
</dbReference>
<dbReference type="PRINTS" id="PR00881">
    <property type="entry name" value="L7ARS6FAMILY"/>
</dbReference>
<dbReference type="Gene3D" id="3.30.1330.30">
    <property type="match status" value="1"/>
</dbReference>
<dbReference type="PRINTS" id="PR00882">
    <property type="entry name" value="RIBOSOMALL7A"/>
</dbReference>
<dbReference type="InterPro" id="IPR001921">
    <property type="entry name" value="Ribosomal_eL8_euk"/>
</dbReference>
<dbReference type="PANTHER" id="PTHR23105">
    <property type="entry name" value="RIBOSOMAL PROTEIN L7AE FAMILY MEMBER"/>
    <property type="match status" value="1"/>
</dbReference>
<proteinExistence type="inferred from homology"/>
<dbReference type="InterPro" id="IPR050257">
    <property type="entry name" value="eL8/uL1-like"/>
</dbReference>
<dbReference type="InterPro" id="IPR018492">
    <property type="entry name" value="Ribosomal_eL8/Nhp2"/>
</dbReference>
<evidence type="ECO:0000256" key="1">
    <source>
        <dbReference type="ARBA" id="ARBA00007337"/>
    </source>
</evidence>
<dbReference type="SUPFAM" id="SSF54236">
    <property type="entry name" value="Ubiquitin-like"/>
    <property type="match status" value="1"/>
</dbReference>
<protein>
    <recommendedName>
        <fullName evidence="4">Ubiquitin-like domain-containing protein</fullName>
    </recommendedName>
</protein>
<keyword evidence="3" id="KW-0687">Ribonucleoprotein</keyword>
<dbReference type="CDD" id="cd01814">
    <property type="entry name" value="Ubl_MUBs_plant"/>
    <property type="match status" value="1"/>
</dbReference>
<dbReference type="InterPro" id="IPR029064">
    <property type="entry name" value="Ribosomal_eL30-like_sf"/>
</dbReference>
<organism evidence="5 6">
    <name type="scientific">Dendrobium thyrsiflorum</name>
    <name type="common">Pinecone-like raceme dendrobium</name>
    <name type="synonym">Orchid</name>
    <dbReference type="NCBI Taxonomy" id="117978"/>
    <lineage>
        <taxon>Eukaryota</taxon>
        <taxon>Viridiplantae</taxon>
        <taxon>Streptophyta</taxon>
        <taxon>Embryophyta</taxon>
        <taxon>Tracheophyta</taxon>
        <taxon>Spermatophyta</taxon>
        <taxon>Magnoliopsida</taxon>
        <taxon>Liliopsida</taxon>
        <taxon>Asparagales</taxon>
        <taxon>Orchidaceae</taxon>
        <taxon>Epidendroideae</taxon>
        <taxon>Malaxideae</taxon>
        <taxon>Dendrobiinae</taxon>
        <taxon>Dendrobium</taxon>
    </lineage>
</organism>
<evidence type="ECO:0000259" key="4">
    <source>
        <dbReference type="PROSITE" id="PS50053"/>
    </source>
</evidence>
<accession>A0ABD0TVM7</accession>
<dbReference type="EMBL" id="JANQDX010000020">
    <property type="protein sequence ID" value="KAL0903688.1"/>
    <property type="molecule type" value="Genomic_DNA"/>
</dbReference>
<dbReference type="Gene3D" id="3.10.20.90">
    <property type="entry name" value="Phosphatidylinositol 3-kinase Catalytic Subunit, Chain A, domain 1"/>
    <property type="match status" value="1"/>
</dbReference>
<evidence type="ECO:0000256" key="2">
    <source>
        <dbReference type="ARBA" id="ARBA00022980"/>
    </source>
</evidence>
<dbReference type="Proteomes" id="UP001552299">
    <property type="component" value="Unassembled WGS sequence"/>
</dbReference>
<dbReference type="PROSITE" id="PS01082">
    <property type="entry name" value="RIBOSOMAL_L7AE"/>
    <property type="match status" value="1"/>
</dbReference>
<dbReference type="Pfam" id="PF01248">
    <property type="entry name" value="Ribosomal_L7Ae"/>
    <property type="match status" value="1"/>
</dbReference>
<sequence length="481" mass="54435">MKTSQRATTHLKACLLCSSSSSSEIKGRLVRFAHSKGNPNLPSQLPPAIDHTVARGALFFAYYRWGRSDLFRYRFLSAVFAVNRRSMRVGDQMSEDDHLELKFRLYDGSDIGPIRFAASSTVAVVKARIIADWPKDKKLIPKSAGDIKLISAGKILENQKTILQCRPSFGELPGGVITMHVVVQPSLGKSKTDYGVYIVRTYRKENEIFFMLYILNREFSFLAKAPKRGGKAPVAGKKKTEKVVNPLFEKRPKQFGIGGALPPKRDLHRFVKWPKVVRIQRQRRILKQRLKVPPAVNQFTRTLDKNLATNLFKMLLKYRPEDKAAKKERLLKRAQAETEGKVVESKKPIVVKYGLNHVTYLIEQNKAQLVVIAHDVDPIELVVWLPALCRKMEIPYCIVKGKARLGTIVHKKNAAVLCLTTVKNEDKLEFSKILEAIKANFNDKFDEIRKKWGGGIMGSKSQAKSKAKEKLLAKEAAQRMS</sequence>
<dbReference type="InterPro" id="IPR004037">
    <property type="entry name" value="Ribosomal_eL8-like_CS"/>
</dbReference>
<dbReference type="SUPFAM" id="SSF55315">
    <property type="entry name" value="L30e-like"/>
    <property type="match status" value="1"/>
</dbReference>
<dbReference type="Pfam" id="PF13881">
    <property type="entry name" value="Rad60-SLD_2"/>
    <property type="match status" value="1"/>
</dbReference>
<dbReference type="InterPro" id="IPR004038">
    <property type="entry name" value="Ribosomal_eL8/eL30/eS12/Gad45"/>
</dbReference>
<reference evidence="5 6" key="1">
    <citation type="journal article" date="2024" name="Plant Biotechnol. J.">
        <title>Dendrobium thyrsiflorum genome and its molecular insights into genes involved in important horticultural traits.</title>
        <authorList>
            <person name="Chen B."/>
            <person name="Wang J.Y."/>
            <person name="Zheng P.J."/>
            <person name="Li K.L."/>
            <person name="Liang Y.M."/>
            <person name="Chen X.F."/>
            <person name="Zhang C."/>
            <person name="Zhao X."/>
            <person name="He X."/>
            <person name="Zhang G.Q."/>
            <person name="Liu Z.J."/>
            <person name="Xu Q."/>
        </authorList>
    </citation>
    <scope>NUCLEOTIDE SEQUENCE [LARGE SCALE GENOMIC DNA]</scope>
    <source>
        <strain evidence="5">GZMU011</strain>
    </source>
</reference>
<dbReference type="GO" id="GO:0005840">
    <property type="term" value="C:ribosome"/>
    <property type="evidence" value="ECO:0007669"/>
    <property type="project" value="UniProtKB-KW"/>
</dbReference>
<keyword evidence="2" id="KW-0689">Ribosomal protein</keyword>
<dbReference type="InterPro" id="IPR000626">
    <property type="entry name" value="Ubiquitin-like_dom"/>
</dbReference>
<dbReference type="InterPro" id="IPR039540">
    <property type="entry name" value="UBL3-like_ubiquitin_dom"/>
</dbReference>
<name>A0ABD0TVM7_DENTH</name>
<feature type="domain" description="Ubiquitin-like" evidence="4">
    <location>
        <begin position="99"/>
        <end position="162"/>
    </location>
</feature>
<evidence type="ECO:0000256" key="3">
    <source>
        <dbReference type="ARBA" id="ARBA00023274"/>
    </source>
</evidence>
<keyword evidence="6" id="KW-1185">Reference proteome</keyword>
<comment type="caution">
    <text evidence="5">The sequence shown here is derived from an EMBL/GenBank/DDBJ whole genome shotgun (WGS) entry which is preliminary data.</text>
</comment>
<dbReference type="PROSITE" id="PS50053">
    <property type="entry name" value="UBIQUITIN_2"/>
    <property type="match status" value="1"/>
</dbReference>
<evidence type="ECO:0000313" key="5">
    <source>
        <dbReference type="EMBL" id="KAL0903688.1"/>
    </source>
</evidence>
<gene>
    <name evidence="5" type="ORF">M5K25_028087</name>
</gene>